<reference evidence="2" key="1">
    <citation type="submission" date="2025-08" db="UniProtKB">
        <authorList>
            <consortium name="RefSeq"/>
        </authorList>
    </citation>
    <scope>IDENTIFICATION</scope>
</reference>
<keyword evidence="1" id="KW-1185">Reference proteome</keyword>
<dbReference type="AlphaFoldDB" id="A0A6P7Y442"/>
<sequence length="325" mass="35601">MIFSLPLHIFTHWFLSLSPASSPLPLSYLSVPICHPFPPYSSACFFLASYSHLSILAFSFPFFLCLLSSLTFPSVSSICACCFLSLRSHSVSLSSNLSLSFPSSFSPRLFLLLLHSYTSIHPHVSVTQSFPVPPVTLSLVCPCLSLSASSFLSFHHPCSPSIPISLSHLSLPHLPILSLSPVLSCSTLILTFPLPHLPWSLLLPYLQPFGLVLFHLSLIHLCFSLHSHSSLPFSSPSIFFCPHPSFFFCHSLLLVSLFPLTFISPSLSLSPHSHPTLHVSLSPLTHTSITSISLSLFSVIPSWPSLPAHLSLLVYLFPLTLTSPC</sequence>
<dbReference type="GeneID" id="115469387"/>
<protein>
    <submittedName>
        <fullName evidence="2">Uncharacterized protein LOC115469387</fullName>
    </submittedName>
</protein>
<organism evidence="1 2">
    <name type="scientific">Microcaecilia unicolor</name>
    <dbReference type="NCBI Taxonomy" id="1415580"/>
    <lineage>
        <taxon>Eukaryota</taxon>
        <taxon>Metazoa</taxon>
        <taxon>Chordata</taxon>
        <taxon>Craniata</taxon>
        <taxon>Vertebrata</taxon>
        <taxon>Euteleostomi</taxon>
        <taxon>Amphibia</taxon>
        <taxon>Gymnophiona</taxon>
        <taxon>Siphonopidae</taxon>
        <taxon>Microcaecilia</taxon>
    </lineage>
</organism>
<evidence type="ECO:0000313" key="1">
    <source>
        <dbReference type="Proteomes" id="UP000515156"/>
    </source>
</evidence>
<accession>A0A6P7Y442</accession>
<name>A0A6P7Y442_9AMPH</name>
<dbReference type="InParanoid" id="A0A6P7Y442"/>
<dbReference type="Proteomes" id="UP000515156">
    <property type="component" value="Chromosome 4"/>
</dbReference>
<evidence type="ECO:0000313" key="2">
    <source>
        <dbReference type="RefSeq" id="XP_030057835.1"/>
    </source>
</evidence>
<gene>
    <name evidence="2" type="primary">LOC115469387</name>
</gene>
<proteinExistence type="predicted"/>
<dbReference type="KEGG" id="muo:115469387"/>
<dbReference type="RefSeq" id="XP_030057835.1">
    <property type="nucleotide sequence ID" value="XM_030201975.1"/>
</dbReference>